<dbReference type="InterPro" id="IPR009057">
    <property type="entry name" value="Homeodomain-like_sf"/>
</dbReference>
<dbReference type="SUPFAM" id="SSF46689">
    <property type="entry name" value="Homeodomain-like"/>
    <property type="match status" value="1"/>
</dbReference>
<organism evidence="1 2">
    <name type="scientific">Acropora cervicornis</name>
    <name type="common">Staghorn coral</name>
    <dbReference type="NCBI Taxonomy" id="6130"/>
    <lineage>
        <taxon>Eukaryota</taxon>
        <taxon>Metazoa</taxon>
        <taxon>Cnidaria</taxon>
        <taxon>Anthozoa</taxon>
        <taxon>Hexacorallia</taxon>
        <taxon>Scleractinia</taxon>
        <taxon>Astrocoeniina</taxon>
        <taxon>Acroporidae</taxon>
        <taxon>Acropora</taxon>
    </lineage>
</organism>
<proteinExistence type="predicted"/>
<reference evidence="1" key="1">
    <citation type="journal article" date="2023" name="G3 (Bethesda)">
        <title>Whole genome assembly and annotation of the endangered Caribbean coral Acropora cervicornis.</title>
        <authorList>
            <person name="Selwyn J.D."/>
            <person name="Vollmer S.V."/>
        </authorList>
    </citation>
    <scope>NUCLEOTIDE SEQUENCE</scope>
    <source>
        <strain evidence="1">K2</strain>
    </source>
</reference>
<protein>
    <recommendedName>
        <fullName evidence="3">Myb-like domain-containing protein</fullName>
    </recommendedName>
</protein>
<comment type="caution">
    <text evidence="1">The sequence shown here is derived from an EMBL/GenBank/DDBJ whole genome shotgun (WGS) entry which is preliminary data.</text>
</comment>
<dbReference type="EMBL" id="JARQWQ010000022">
    <property type="protein sequence ID" value="KAK2564651.1"/>
    <property type="molecule type" value="Genomic_DNA"/>
</dbReference>
<evidence type="ECO:0000313" key="2">
    <source>
        <dbReference type="Proteomes" id="UP001249851"/>
    </source>
</evidence>
<sequence length="109" mass="12668">MQVNTRFGSSSTSSTATFEPAIECARSENTRPKIDTPPHSNRLLSQGHLRRPFRFTTREDDFLKKDIDKHGFGRWTSILRDPEFGFQKGRLADYLKKRAELRFLPNENP</sequence>
<dbReference type="Gene3D" id="1.10.10.60">
    <property type="entry name" value="Homeodomain-like"/>
    <property type="match status" value="1"/>
</dbReference>
<evidence type="ECO:0000313" key="1">
    <source>
        <dbReference type="EMBL" id="KAK2564651.1"/>
    </source>
</evidence>
<evidence type="ECO:0008006" key="3">
    <source>
        <dbReference type="Google" id="ProtNLM"/>
    </source>
</evidence>
<gene>
    <name evidence="1" type="ORF">P5673_012132</name>
</gene>
<keyword evidence="2" id="KW-1185">Reference proteome</keyword>
<dbReference type="AlphaFoldDB" id="A0AAD9QPB3"/>
<reference evidence="1" key="2">
    <citation type="journal article" date="2023" name="Science">
        <title>Genomic signatures of disease resistance in endangered staghorn corals.</title>
        <authorList>
            <person name="Vollmer S.V."/>
            <person name="Selwyn J.D."/>
            <person name="Despard B.A."/>
            <person name="Roesel C.L."/>
        </authorList>
    </citation>
    <scope>NUCLEOTIDE SEQUENCE</scope>
    <source>
        <strain evidence="1">K2</strain>
    </source>
</reference>
<name>A0AAD9QPB3_ACRCE</name>
<accession>A0AAD9QPB3</accession>
<dbReference type="Proteomes" id="UP001249851">
    <property type="component" value="Unassembled WGS sequence"/>
</dbReference>